<keyword evidence="2" id="KW-1185">Reference proteome</keyword>
<dbReference type="AlphaFoldDB" id="A0AAV4SNX2"/>
<accession>A0AAV4SNX2</accession>
<sequence length="99" mass="11218">MNPDSLGRAGEENEKGIERRKILLQAKGTVEAVLIGVRSILPNQFIRCYRNTQCHFITILPIRSEEKILTLIDLGYNNCSTFSFFPNLFTSLTGDPMIK</sequence>
<proteinExistence type="predicted"/>
<dbReference type="EMBL" id="BPLQ01008040">
    <property type="protein sequence ID" value="GIY34175.1"/>
    <property type="molecule type" value="Genomic_DNA"/>
</dbReference>
<gene>
    <name evidence="1" type="ORF">CDAR_374411</name>
</gene>
<organism evidence="1 2">
    <name type="scientific">Caerostris darwini</name>
    <dbReference type="NCBI Taxonomy" id="1538125"/>
    <lineage>
        <taxon>Eukaryota</taxon>
        <taxon>Metazoa</taxon>
        <taxon>Ecdysozoa</taxon>
        <taxon>Arthropoda</taxon>
        <taxon>Chelicerata</taxon>
        <taxon>Arachnida</taxon>
        <taxon>Araneae</taxon>
        <taxon>Araneomorphae</taxon>
        <taxon>Entelegynae</taxon>
        <taxon>Araneoidea</taxon>
        <taxon>Araneidae</taxon>
        <taxon>Caerostris</taxon>
    </lineage>
</organism>
<name>A0AAV4SNX2_9ARAC</name>
<reference evidence="1 2" key="1">
    <citation type="submission" date="2021-06" db="EMBL/GenBank/DDBJ databases">
        <title>Caerostris darwini draft genome.</title>
        <authorList>
            <person name="Kono N."/>
            <person name="Arakawa K."/>
        </authorList>
    </citation>
    <scope>NUCLEOTIDE SEQUENCE [LARGE SCALE GENOMIC DNA]</scope>
</reference>
<dbReference type="Proteomes" id="UP001054837">
    <property type="component" value="Unassembled WGS sequence"/>
</dbReference>
<comment type="caution">
    <text evidence="1">The sequence shown here is derived from an EMBL/GenBank/DDBJ whole genome shotgun (WGS) entry which is preliminary data.</text>
</comment>
<evidence type="ECO:0000313" key="2">
    <source>
        <dbReference type="Proteomes" id="UP001054837"/>
    </source>
</evidence>
<evidence type="ECO:0000313" key="1">
    <source>
        <dbReference type="EMBL" id="GIY34175.1"/>
    </source>
</evidence>
<protein>
    <submittedName>
        <fullName evidence="1">Uncharacterized protein</fullName>
    </submittedName>
</protein>